<feature type="non-terminal residue" evidence="2">
    <location>
        <position position="434"/>
    </location>
</feature>
<proteinExistence type="predicted"/>
<dbReference type="Pfam" id="PF14968">
    <property type="entry name" value="CCDC84"/>
    <property type="match status" value="1"/>
</dbReference>
<protein>
    <submittedName>
        <fullName evidence="2">Uncharacterized protein</fullName>
    </submittedName>
</protein>
<dbReference type="Proteomes" id="UP000187406">
    <property type="component" value="Unassembled WGS sequence"/>
</dbReference>
<dbReference type="STRING" id="3775.A0A1Q3C2A7"/>
<dbReference type="EMBL" id="BDDD01001211">
    <property type="protein sequence ID" value="GAV74248.1"/>
    <property type="molecule type" value="Genomic_DNA"/>
</dbReference>
<dbReference type="AlphaFoldDB" id="A0A1Q3C2A7"/>
<dbReference type="PANTHER" id="PTHR31198">
    <property type="entry name" value="COILED-COIL DOMAIN-CONTAINING PROTEIN 84"/>
    <property type="match status" value="1"/>
</dbReference>
<dbReference type="InParanoid" id="A0A1Q3C2A7"/>
<name>A0A1Q3C2A7_CEPFO</name>
<comment type="caution">
    <text evidence="2">The sequence shown here is derived from an EMBL/GenBank/DDBJ whole genome shotgun (WGS) entry which is preliminary data.</text>
</comment>
<evidence type="ECO:0000313" key="3">
    <source>
        <dbReference type="Proteomes" id="UP000187406"/>
    </source>
</evidence>
<gene>
    <name evidence="2" type="ORF">CFOL_v3_17728</name>
</gene>
<evidence type="ECO:0000313" key="2">
    <source>
        <dbReference type="EMBL" id="GAV74248.1"/>
    </source>
</evidence>
<dbReference type="FunCoup" id="A0A1Q3C2A7">
    <property type="interactions" value="1704"/>
</dbReference>
<keyword evidence="3" id="KW-1185">Reference proteome</keyword>
<reference evidence="3" key="1">
    <citation type="submission" date="2016-04" db="EMBL/GenBank/DDBJ databases">
        <title>Cephalotus genome sequencing.</title>
        <authorList>
            <person name="Fukushima K."/>
            <person name="Hasebe M."/>
            <person name="Fang X."/>
        </authorList>
    </citation>
    <scope>NUCLEOTIDE SEQUENCE [LARGE SCALE GENOMIC DNA]</scope>
    <source>
        <strain evidence="3">cv. St1</strain>
    </source>
</reference>
<dbReference type="PANTHER" id="PTHR31198:SF1">
    <property type="entry name" value="CENTROSOMAL AT-AC SPLICING FACTOR"/>
    <property type="match status" value="1"/>
</dbReference>
<accession>A0A1Q3C2A7</accession>
<dbReference type="OrthoDB" id="1892805at2759"/>
<organism evidence="2 3">
    <name type="scientific">Cephalotus follicularis</name>
    <name type="common">Albany pitcher plant</name>
    <dbReference type="NCBI Taxonomy" id="3775"/>
    <lineage>
        <taxon>Eukaryota</taxon>
        <taxon>Viridiplantae</taxon>
        <taxon>Streptophyta</taxon>
        <taxon>Embryophyta</taxon>
        <taxon>Tracheophyta</taxon>
        <taxon>Spermatophyta</taxon>
        <taxon>Magnoliopsida</taxon>
        <taxon>eudicotyledons</taxon>
        <taxon>Gunneridae</taxon>
        <taxon>Pentapetalae</taxon>
        <taxon>rosids</taxon>
        <taxon>fabids</taxon>
        <taxon>Oxalidales</taxon>
        <taxon>Cephalotaceae</taxon>
        <taxon>Cephalotus</taxon>
    </lineage>
</organism>
<dbReference type="InterPro" id="IPR028015">
    <property type="entry name" value="CCDC84-like"/>
</dbReference>
<evidence type="ECO:0000256" key="1">
    <source>
        <dbReference type="SAM" id="MobiDB-lite"/>
    </source>
</evidence>
<feature type="region of interest" description="Disordered" evidence="1">
    <location>
        <begin position="1"/>
        <end position="23"/>
    </location>
</feature>
<sequence length="434" mass="49778">MMEKPNPSPKSNSTNQKKKDMKKKKKNEFEYCNVCKLNHDQGKQHKYFTNHKKSLTTLLSRFQNKIADIRFFLKNPALLPSEYASRNRLWCVFCDVDIDELQSSFASANAINHLASADHLKNLKHFLWKYGGGMDRVDIFTISEADVYKWEKKCQSLQTEAAPSGEGSLGVLVGPSNDIHTQNKFENMDSFENNTVHLLKSNISNGVPLQYYTNEYQVSYSGHWDVANIGSNLVSSLPAETCSGTISWVNDLTVWPTTFIWMFSFPLKITILNFFSYESVLVNFGYHLLFSDLQKFAEISAMAPEEGKGNVHSGATPPWFEAFEQSQLTVHLKPVSSSFIFPPNKLEKSRKLNPKRVGAAWAERRKMEIEMEKRGEIDKSDCDASWLPNFGRVWQSGSRKESRKEFEIEKHKLLNVESHSEMPVKIQPYISKRM</sequence>